<keyword evidence="1" id="KW-1133">Transmembrane helix</keyword>
<evidence type="ECO:0000256" key="1">
    <source>
        <dbReference type="SAM" id="Phobius"/>
    </source>
</evidence>
<keyword evidence="1" id="KW-0472">Membrane</keyword>
<name>A0A0C9QI60_9HYME</name>
<feature type="chain" id="PRO_5002211207" evidence="2">
    <location>
        <begin position="43"/>
        <end position="255"/>
    </location>
</feature>
<reference evidence="3" key="1">
    <citation type="submission" date="2015-01" db="EMBL/GenBank/DDBJ databases">
        <title>Transcriptome Assembly of Fopius arisanus.</title>
        <authorList>
            <person name="Geib S."/>
        </authorList>
    </citation>
    <scope>NUCLEOTIDE SEQUENCE</scope>
</reference>
<dbReference type="EMBL" id="GBYB01014408">
    <property type="protein sequence ID" value="JAG84175.1"/>
    <property type="molecule type" value="Transcribed_RNA"/>
</dbReference>
<protein>
    <submittedName>
        <fullName evidence="3">Fmt_0 protein</fullName>
    </submittedName>
</protein>
<organism evidence="3">
    <name type="scientific">Fopius arisanus</name>
    <dbReference type="NCBI Taxonomy" id="64838"/>
    <lineage>
        <taxon>Eukaryota</taxon>
        <taxon>Metazoa</taxon>
        <taxon>Ecdysozoa</taxon>
        <taxon>Arthropoda</taxon>
        <taxon>Hexapoda</taxon>
        <taxon>Insecta</taxon>
        <taxon>Pterygota</taxon>
        <taxon>Neoptera</taxon>
        <taxon>Endopterygota</taxon>
        <taxon>Hymenoptera</taxon>
        <taxon>Apocrita</taxon>
        <taxon>Ichneumonoidea</taxon>
        <taxon>Braconidae</taxon>
        <taxon>Opiinae</taxon>
        <taxon>Fopius</taxon>
    </lineage>
</organism>
<feature type="transmembrane region" description="Helical" evidence="1">
    <location>
        <begin position="183"/>
        <end position="202"/>
    </location>
</feature>
<feature type="non-terminal residue" evidence="3">
    <location>
        <position position="1"/>
    </location>
</feature>
<feature type="signal peptide" evidence="2">
    <location>
        <begin position="1"/>
        <end position="42"/>
    </location>
</feature>
<dbReference type="InterPro" id="IPR012464">
    <property type="entry name" value="DUF1676"/>
</dbReference>
<dbReference type="Pfam" id="PF07898">
    <property type="entry name" value="DUF1676"/>
    <property type="match status" value="1"/>
</dbReference>
<evidence type="ECO:0000313" key="3">
    <source>
        <dbReference type="EMBL" id="JAG84175.1"/>
    </source>
</evidence>
<accession>A0A0C9QI60</accession>
<keyword evidence="1" id="KW-0812">Transmembrane</keyword>
<dbReference type="AlphaFoldDB" id="A0A0C9QI60"/>
<dbReference type="PANTHER" id="PTHR21879">
    <property type="entry name" value="FI03362P-RELATED-RELATED"/>
    <property type="match status" value="1"/>
</dbReference>
<dbReference type="GO" id="GO:0016020">
    <property type="term" value="C:membrane"/>
    <property type="evidence" value="ECO:0007669"/>
    <property type="project" value="TreeGrafter"/>
</dbReference>
<evidence type="ECO:0000256" key="2">
    <source>
        <dbReference type="SAM" id="SignalP"/>
    </source>
</evidence>
<proteinExistence type="predicted"/>
<feature type="transmembrane region" description="Helical" evidence="1">
    <location>
        <begin position="153"/>
        <end position="177"/>
    </location>
</feature>
<sequence length="255" mass="27964">RSGGGSRKVISSSGRLTERRGFIVDSMTRIVIFLCLLALVCGNPAGQGEDVEKMMMKKMEELKKTHSLRIYGDIVTLEKLQDAGDQRSLPGEDPLVASIDQFLSSRKIRISLPSDGSPADFLGRAIGQKEIDIELRGLTYGASEARTKLKRMLLPVLLALKLKALIILPIVITMIALIGLKGLGAGLAALFLSGAVALKAILTPPPYPAARVSYGIVKPEIHHDHWHRSQEEVNQPYRGWSPEFNDAPYPYQDLP</sequence>
<keyword evidence="2" id="KW-0732">Signal</keyword>
<gene>
    <name evidence="3" type="primary">fmt_0</name>
    <name evidence="3" type="ORF">g.1079</name>
</gene>